<organism evidence="1 2">
    <name type="scientific">Pseudofrankia asymbiotica</name>
    <dbReference type="NCBI Taxonomy" id="1834516"/>
    <lineage>
        <taxon>Bacteria</taxon>
        <taxon>Bacillati</taxon>
        <taxon>Actinomycetota</taxon>
        <taxon>Actinomycetes</taxon>
        <taxon>Frankiales</taxon>
        <taxon>Frankiaceae</taxon>
        <taxon>Pseudofrankia</taxon>
    </lineage>
</organism>
<proteinExistence type="predicted"/>
<dbReference type="PANTHER" id="PTHR10091:SF0">
    <property type="entry name" value="GALACTOSE MUTAROTASE"/>
    <property type="match status" value="1"/>
</dbReference>
<dbReference type="Pfam" id="PF01263">
    <property type="entry name" value="Aldose_epim"/>
    <property type="match status" value="1"/>
</dbReference>
<reference evidence="2" key="1">
    <citation type="submission" date="2016-10" db="EMBL/GenBank/DDBJ databases">
        <title>Frankia sp. NRRL B-16386 Genome sequencing.</title>
        <authorList>
            <person name="Ghodhbane-Gtari F."/>
            <person name="Swanson E."/>
            <person name="Gueddou A."/>
            <person name="Hezbri K."/>
            <person name="Ktari K."/>
            <person name="Nouioui I."/>
            <person name="Morris K."/>
            <person name="Simpson S."/>
            <person name="Abebe-Akele F."/>
            <person name="Thomas K."/>
            <person name="Gtari M."/>
            <person name="Tisa L.S."/>
        </authorList>
    </citation>
    <scope>NUCLEOTIDE SEQUENCE [LARGE SCALE GENOMIC DNA]</scope>
    <source>
        <strain evidence="2">NRRL B-16386</strain>
    </source>
</reference>
<accession>A0A1V2IJP4</accession>
<dbReference type="PANTHER" id="PTHR10091">
    <property type="entry name" value="ALDOSE-1-EPIMERASE"/>
    <property type="match status" value="1"/>
</dbReference>
<dbReference type="STRING" id="1834516.BL253_02025"/>
<dbReference type="AlphaFoldDB" id="A0A1V2IJP4"/>
<dbReference type="Gene3D" id="2.70.98.10">
    <property type="match status" value="1"/>
</dbReference>
<dbReference type="SUPFAM" id="SSF74650">
    <property type="entry name" value="Galactose mutarotase-like"/>
    <property type="match status" value="1"/>
</dbReference>
<comment type="caution">
    <text evidence="1">The sequence shown here is derived from an EMBL/GenBank/DDBJ whole genome shotgun (WGS) entry which is preliminary data.</text>
</comment>
<dbReference type="GO" id="GO:0033499">
    <property type="term" value="P:galactose catabolic process via UDP-galactose, Leloir pathway"/>
    <property type="evidence" value="ECO:0007669"/>
    <property type="project" value="TreeGrafter"/>
</dbReference>
<dbReference type="InterPro" id="IPR008183">
    <property type="entry name" value="Aldose_1/G6P_1-epimerase"/>
</dbReference>
<dbReference type="GO" id="GO:0004034">
    <property type="term" value="F:aldose 1-epimerase activity"/>
    <property type="evidence" value="ECO:0007669"/>
    <property type="project" value="TreeGrafter"/>
</dbReference>
<dbReference type="InterPro" id="IPR037480">
    <property type="entry name" value="YihR-like"/>
</dbReference>
<evidence type="ECO:0000313" key="2">
    <source>
        <dbReference type="Proteomes" id="UP000188929"/>
    </source>
</evidence>
<dbReference type="GO" id="GO:0030246">
    <property type="term" value="F:carbohydrate binding"/>
    <property type="evidence" value="ECO:0007669"/>
    <property type="project" value="InterPro"/>
</dbReference>
<dbReference type="Proteomes" id="UP000188929">
    <property type="component" value="Unassembled WGS sequence"/>
</dbReference>
<dbReference type="InterPro" id="IPR014718">
    <property type="entry name" value="GH-type_carb-bd"/>
</dbReference>
<name>A0A1V2IJP4_9ACTN</name>
<dbReference type="InterPro" id="IPR011013">
    <property type="entry name" value="Gal_mutarotase_sf_dom"/>
</dbReference>
<dbReference type="EMBL" id="MOMC01000005">
    <property type="protein sequence ID" value="ONH33414.1"/>
    <property type="molecule type" value="Genomic_DNA"/>
</dbReference>
<sequence length="311" mass="32507">MEPIAPSGRQLELTHGDSAVTIVEVGGGLRDYRVDGVAVLDGYPVDAMAPHSAGQLLVPWPNRIAGGRYPWNGKTQQLAISEAKTGNASHGLARWSAWELERTGPAAATASFVVRAQSGYPFTVAFGAAYALGDDGLTVTMTATNLSAGPAPVGMGAHPYLLVPGAGGTPVRADDVTLTLPAERMLLVDDRLIPTESQDVAGGPFDFLAARPIGPLVIDHCFAAPRRDPDGRARVVLAAPAGGGSVTVWMDEAWDYIQVFTGDTLSPDERRRSIAVEPQTCPANAFNSGEGLRVLEPGESFGGSWGISPVP</sequence>
<gene>
    <name evidence="1" type="ORF">BL253_02025</name>
</gene>
<dbReference type="OrthoDB" id="4739604at2"/>
<evidence type="ECO:0000313" key="1">
    <source>
        <dbReference type="EMBL" id="ONH33414.1"/>
    </source>
</evidence>
<dbReference type="GO" id="GO:0006006">
    <property type="term" value="P:glucose metabolic process"/>
    <property type="evidence" value="ECO:0007669"/>
    <property type="project" value="TreeGrafter"/>
</dbReference>
<dbReference type="CDD" id="cd09022">
    <property type="entry name" value="Aldose_epim_Ec_YihR"/>
    <property type="match status" value="1"/>
</dbReference>
<protein>
    <submittedName>
        <fullName evidence="1">Aldose epimerase</fullName>
    </submittedName>
</protein>
<keyword evidence="2" id="KW-1185">Reference proteome</keyword>